<keyword evidence="7" id="KW-0472">Membrane</keyword>
<evidence type="ECO:0000313" key="11">
    <source>
        <dbReference type="EMBL" id="MFC4376885.1"/>
    </source>
</evidence>
<dbReference type="PANTHER" id="PTHR42711:SF19">
    <property type="entry name" value="DOXORUBICIN RESISTANCE ATP-BINDING PROTEIN DRRA"/>
    <property type="match status" value="1"/>
</dbReference>
<comment type="caution">
    <text evidence="11">The sequence shown here is derived from an EMBL/GenBank/DDBJ whole genome shotgun (WGS) entry which is preliminary data.</text>
</comment>
<dbReference type="PROSITE" id="PS00211">
    <property type="entry name" value="ABC_TRANSPORTER_1"/>
    <property type="match status" value="1"/>
</dbReference>
<sequence length="324" mass="34680">MTPEPAPALSVRHLRRAFGTHVVLDDLHLDVEPGTVFALLGPNGAGKTTLVRILATLSEPDGGTAHIFGHDTVTAADRVRELIGVTGQYAAVDGVLTGTENLRLTGRLLHLGKRETTRRSTDLLERFDLVAAADKPVASYSGGMRRRLDLAMSLMGRPRMVFLDEPTTGLDPRSRRDLWTAIRELAADGTTILLTTQYLEEADHLADRIAVLDGGRIVADGTPAELKGLITGGHIRFRFADSTLLAAAAQAVDAHAVSRAGVQLDPEQLVLQIPSDGSVAEIKLLLDSFAELGIAIEQLTVHTPDLDDVFFALTGQPNRTVAAA</sequence>
<keyword evidence="5 11" id="KW-0067">ATP-binding</keyword>
<dbReference type="InterPro" id="IPR050763">
    <property type="entry name" value="ABC_transporter_ATP-binding"/>
</dbReference>
<evidence type="ECO:0000256" key="7">
    <source>
        <dbReference type="ARBA" id="ARBA00023136"/>
    </source>
</evidence>
<name>A0ABV8VPV7_9NOCA</name>
<dbReference type="InterPro" id="IPR017871">
    <property type="entry name" value="ABC_transporter-like_CS"/>
</dbReference>
<evidence type="ECO:0000256" key="6">
    <source>
        <dbReference type="ARBA" id="ARBA00022967"/>
    </source>
</evidence>
<dbReference type="InterPro" id="IPR003439">
    <property type="entry name" value="ABC_transporter-like_ATP-bd"/>
</dbReference>
<keyword evidence="6" id="KW-1278">Translocase</keyword>
<evidence type="ECO:0000256" key="8">
    <source>
        <dbReference type="ARBA" id="ARBA00023251"/>
    </source>
</evidence>
<dbReference type="PROSITE" id="PS50893">
    <property type="entry name" value="ABC_TRANSPORTER_2"/>
    <property type="match status" value="1"/>
</dbReference>
<dbReference type="SMART" id="SM00382">
    <property type="entry name" value="AAA"/>
    <property type="match status" value="1"/>
</dbReference>
<keyword evidence="4" id="KW-0547">Nucleotide-binding</keyword>
<dbReference type="InterPro" id="IPR003593">
    <property type="entry name" value="AAA+_ATPase"/>
</dbReference>
<reference evidence="12" key="1">
    <citation type="journal article" date="2019" name="Int. J. Syst. Evol. Microbiol.">
        <title>The Global Catalogue of Microorganisms (GCM) 10K type strain sequencing project: providing services to taxonomists for standard genome sequencing and annotation.</title>
        <authorList>
            <consortium name="The Broad Institute Genomics Platform"/>
            <consortium name="The Broad Institute Genome Sequencing Center for Infectious Disease"/>
            <person name="Wu L."/>
            <person name="Ma J."/>
        </authorList>
    </citation>
    <scope>NUCLEOTIDE SEQUENCE [LARGE SCALE GENOMIC DNA]</scope>
    <source>
        <strain evidence="12">IBRC-M 10490</strain>
    </source>
</reference>
<dbReference type="EMBL" id="JBHSDL010000028">
    <property type="protein sequence ID" value="MFC4376885.1"/>
    <property type="molecule type" value="Genomic_DNA"/>
</dbReference>
<gene>
    <name evidence="11" type="ORF">ACFO5K_22605</name>
</gene>
<dbReference type="NCBIfam" id="TIGR01188">
    <property type="entry name" value="drrA"/>
    <property type="match status" value="1"/>
</dbReference>
<dbReference type="Gene3D" id="3.40.50.300">
    <property type="entry name" value="P-loop containing nucleotide triphosphate hydrolases"/>
    <property type="match status" value="1"/>
</dbReference>
<keyword evidence="3" id="KW-1003">Cell membrane</keyword>
<keyword evidence="8" id="KW-0046">Antibiotic resistance</keyword>
<dbReference type="InterPro" id="IPR027417">
    <property type="entry name" value="P-loop_NTPase"/>
</dbReference>
<protein>
    <submittedName>
        <fullName evidence="11">ATP-binding cassette domain-containing protein</fullName>
    </submittedName>
</protein>
<evidence type="ECO:0000259" key="10">
    <source>
        <dbReference type="PROSITE" id="PS50893"/>
    </source>
</evidence>
<evidence type="ECO:0000256" key="2">
    <source>
        <dbReference type="ARBA" id="ARBA00022448"/>
    </source>
</evidence>
<dbReference type="Pfam" id="PF00005">
    <property type="entry name" value="ABC_tran"/>
    <property type="match status" value="1"/>
</dbReference>
<comment type="similarity">
    <text evidence="9">Belongs to the ABC transporter superfamily. Drug exporter-1 (DrugE1) (TC 3.A.1.105) family.</text>
</comment>
<dbReference type="SUPFAM" id="SSF52540">
    <property type="entry name" value="P-loop containing nucleoside triphosphate hydrolases"/>
    <property type="match status" value="1"/>
</dbReference>
<evidence type="ECO:0000256" key="1">
    <source>
        <dbReference type="ARBA" id="ARBA00004413"/>
    </source>
</evidence>
<keyword evidence="2" id="KW-0813">Transport</keyword>
<dbReference type="GO" id="GO:0005524">
    <property type="term" value="F:ATP binding"/>
    <property type="evidence" value="ECO:0007669"/>
    <property type="project" value="UniProtKB-KW"/>
</dbReference>
<organism evidence="11 12">
    <name type="scientific">Nocardia halotolerans</name>
    <dbReference type="NCBI Taxonomy" id="1755878"/>
    <lineage>
        <taxon>Bacteria</taxon>
        <taxon>Bacillati</taxon>
        <taxon>Actinomycetota</taxon>
        <taxon>Actinomycetes</taxon>
        <taxon>Mycobacteriales</taxon>
        <taxon>Nocardiaceae</taxon>
        <taxon>Nocardia</taxon>
    </lineage>
</organism>
<evidence type="ECO:0000256" key="3">
    <source>
        <dbReference type="ARBA" id="ARBA00022475"/>
    </source>
</evidence>
<accession>A0ABV8VPV7</accession>
<evidence type="ECO:0000256" key="5">
    <source>
        <dbReference type="ARBA" id="ARBA00022840"/>
    </source>
</evidence>
<dbReference type="Proteomes" id="UP001595844">
    <property type="component" value="Unassembled WGS sequence"/>
</dbReference>
<comment type="subcellular location">
    <subcellularLocation>
        <location evidence="1">Cell membrane</location>
        <topology evidence="1">Peripheral membrane protein</topology>
        <orientation evidence="1">Cytoplasmic side</orientation>
    </subcellularLocation>
</comment>
<evidence type="ECO:0000313" key="12">
    <source>
        <dbReference type="Proteomes" id="UP001595844"/>
    </source>
</evidence>
<proteinExistence type="inferred from homology"/>
<evidence type="ECO:0000256" key="4">
    <source>
        <dbReference type="ARBA" id="ARBA00022741"/>
    </source>
</evidence>
<dbReference type="InterPro" id="IPR005894">
    <property type="entry name" value="DrrA"/>
</dbReference>
<feature type="domain" description="ABC transporter" evidence="10">
    <location>
        <begin position="9"/>
        <end position="239"/>
    </location>
</feature>
<keyword evidence="12" id="KW-1185">Reference proteome</keyword>
<dbReference type="PANTHER" id="PTHR42711">
    <property type="entry name" value="ABC TRANSPORTER ATP-BINDING PROTEIN"/>
    <property type="match status" value="1"/>
</dbReference>
<evidence type="ECO:0000256" key="9">
    <source>
        <dbReference type="ARBA" id="ARBA00049985"/>
    </source>
</evidence>
<dbReference type="RefSeq" id="WP_378566550.1">
    <property type="nucleotide sequence ID" value="NZ_JBHSDL010000028.1"/>
</dbReference>